<evidence type="ECO:0008006" key="4">
    <source>
        <dbReference type="Google" id="ProtNLM"/>
    </source>
</evidence>
<dbReference type="PANTHER" id="PTHR34810:SF1">
    <property type="entry name" value="DNA-BINDING PROTEIN BIN4"/>
    <property type="match status" value="1"/>
</dbReference>
<evidence type="ECO:0000313" key="2">
    <source>
        <dbReference type="EMBL" id="KAI5071395.1"/>
    </source>
</evidence>
<dbReference type="GO" id="GO:0003690">
    <property type="term" value="F:double-stranded DNA binding"/>
    <property type="evidence" value="ECO:0007669"/>
    <property type="project" value="InterPro"/>
</dbReference>
<protein>
    <recommendedName>
        <fullName evidence="4">DNA-binding protein BIN4</fullName>
    </recommendedName>
</protein>
<feature type="region of interest" description="Disordered" evidence="1">
    <location>
        <begin position="1"/>
        <end position="96"/>
    </location>
</feature>
<dbReference type="GO" id="GO:0009330">
    <property type="term" value="C:DNA topoisomerase type II (double strand cut, ATP-hydrolyzing) complex"/>
    <property type="evidence" value="ECO:0007669"/>
    <property type="project" value="InterPro"/>
</dbReference>
<sequence length="313" mass="34567">MYNHAWRTLGRKRGKFEPEHRRTSMGNDKNPDREDSPDWLRTFQTPLKDVYTISSSSPSPSASPKARSNSKAQELDEYQSNDFRQQEVEQEAEDVKDESLLKVEPVVLQEEGAGEGQERRIKRVVSTLPLVVGDKIHRSKVLLECEGDDLDVSGDVGAVGRINVSANDNDFLLDLKGILYKATIIPSNTFLVVNVGQSEAKVEAIMNDFVQLQPSGNIFETETMVEGTLEGFGFDSDEDKEYAPVAAGLGTTANLHDEAKKEIKQAKQKAKSNKSLKSLKGSGKKIGKSKTTKLTKKGGGTKKHAKKTSTQKR</sequence>
<feature type="compositionally biased region" description="Basic and acidic residues" evidence="1">
    <location>
        <begin position="29"/>
        <end position="38"/>
    </location>
</feature>
<dbReference type="OrthoDB" id="549068at2759"/>
<dbReference type="AlphaFoldDB" id="A0A9D4ZFJ1"/>
<proteinExistence type="predicted"/>
<feature type="compositionally biased region" description="Basic residues" evidence="1">
    <location>
        <begin position="282"/>
        <end position="313"/>
    </location>
</feature>
<dbReference type="GO" id="GO:0042023">
    <property type="term" value="P:DNA endoreduplication"/>
    <property type="evidence" value="ECO:0007669"/>
    <property type="project" value="InterPro"/>
</dbReference>
<dbReference type="GO" id="GO:0051276">
    <property type="term" value="P:chromosome organization"/>
    <property type="evidence" value="ECO:0007669"/>
    <property type="project" value="TreeGrafter"/>
</dbReference>
<organism evidence="2 3">
    <name type="scientific">Adiantum capillus-veneris</name>
    <name type="common">Maidenhair fern</name>
    <dbReference type="NCBI Taxonomy" id="13818"/>
    <lineage>
        <taxon>Eukaryota</taxon>
        <taxon>Viridiplantae</taxon>
        <taxon>Streptophyta</taxon>
        <taxon>Embryophyta</taxon>
        <taxon>Tracheophyta</taxon>
        <taxon>Polypodiopsida</taxon>
        <taxon>Polypodiidae</taxon>
        <taxon>Polypodiales</taxon>
        <taxon>Pteridineae</taxon>
        <taxon>Pteridaceae</taxon>
        <taxon>Vittarioideae</taxon>
        <taxon>Adiantum</taxon>
    </lineage>
</organism>
<dbReference type="Proteomes" id="UP000886520">
    <property type="component" value="Chromosome 13"/>
</dbReference>
<dbReference type="EMBL" id="JABFUD020000013">
    <property type="protein sequence ID" value="KAI5071395.1"/>
    <property type="molecule type" value="Genomic_DNA"/>
</dbReference>
<dbReference type="GO" id="GO:0005634">
    <property type="term" value="C:nucleus"/>
    <property type="evidence" value="ECO:0007669"/>
    <property type="project" value="TreeGrafter"/>
</dbReference>
<evidence type="ECO:0000313" key="3">
    <source>
        <dbReference type="Proteomes" id="UP000886520"/>
    </source>
</evidence>
<keyword evidence="3" id="KW-1185">Reference proteome</keyword>
<dbReference type="PANTHER" id="PTHR34810">
    <property type="entry name" value="DNA-BINDING PROTEIN BIN4"/>
    <property type="match status" value="1"/>
</dbReference>
<comment type="caution">
    <text evidence="2">The sequence shown here is derived from an EMBL/GenBank/DDBJ whole genome shotgun (WGS) entry which is preliminary data.</text>
</comment>
<reference evidence="2" key="1">
    <citation type="submission" date="2021-01" db="EMBL/GenBank/DDBJ databases">
        <title>Adiantum capillus-veneris genome.</title>
        <authorList>
            <person name="Fang Y."/>
            <person name="Liao Q."/>
        </authorList>
    </citation>
    <scope>NUCLEOTIDE SEQUENCE</scope>
    <source>
        <strain evidence="2">H3</strain>
        <tissue evidence="2">Leaf</tissue>
    </source>
</reference>
<feature type="compositionally biased region" description="Low complexity" evidence="1">
    <location>
        <begin position="54"/>
        <end position="72"/>
    </location>
</feature>
<accession>A0A9D4ZFJ1</accession>
<evidence type="ECO:0000256" key="1">
    <source>
        <dbReference type="SAM" id="MobiDB-lite"/>
    </source>
</evidence>
<gene>
    <name evidence="2" type="ORF">GOP47_0013646</name>
</gene>
<dbReference type="InterPro" id="IPR033246">
    <property type="entry name" value="BIN4"/>
</dbReference>
<name>A0A9D4ZFJ1_ADICA</name>
<feature type="region of interest" description="Disordered" evidence="1">
    <location>
        <begin position="261"/>
        <end position="313"/>
    </location>
</feature>